<keyword evidence="2" id="KW-0560">Oxidoreductase</keyword>
<dbReference type="Gene3D" id="3.50.50.60">
    <property type="entry name" value="FAD/NAD(P)-binding domain"/>
    <property type="match status" value="2"/>
</dbReference>
<dbReference type="PANTHER" id="PTHR48105">
    <property type="entry name" value="THIOREDOXIN REDUCTASE 1-RELATED-RELATED"/>
    <property type="match status" value="1"/>
</dbReference>
<reference evidence="6" key="1">
    <citation type="journal article" date="2019" name="Int. J. Syst. Evol. Microbiol.">
        <title>The Global Catalogue of Microorganisms (GCM) 10K type strain sequencing project: providing services to taxonomists for standard genome sequencing and annotation.</title>
        <authorList>
            <consortium name="The Broad Institute Genomics Platform"/>
            <consortium name="The Broad Institute Genome Sequencing Center for Infectious Disease"/>
            <person name="Wu L."/>
            <person name="Ma J."/>
        </authorList>
    </citation>
    <scope>NUCLEOTIDE SEQUENCE [LARGE SCALE GENOMIC DNA]</scope>
    <source>
        <strain evidence="6">CGMCC 4.7645</strain>
    </source>
</reference>
<dbReference type="SUPFAM" id="SSF51905">
    <property type="entry name" value="FAD/NAD(P)-binding domain"/>
    <property type="match status" value="1"/>
</dbReference>
<dbReference type="InterPro" id="IPR050097">
    <property type="entry name" value="Ferredoxin-NADP_redctase_2"/>
</dbReference>
<dbReference type="InterPro" id="IPR036188">
    <property type="entry name" value="FAD/NAD-bd_sf"/>
</dbReference>
<dbReference type="InterPro" id="IPR011006">
    <property type="entry name" value="CheY-like_superfamily"/>
</dbReference>
<comment type="caution">
    <text evidence="5">The sequence shown here is derived from an EMBL/GenBank/DDBJ whole genome shotgun (WGS) entry which is preliminary data.</text>
</comment>
<keyword evidence="6" id="KW-1185">Reference proteome</keyword>
<dbReference type="Proteomes" id="UP001597417">
    <property type="component" value="Unassembled WGS sequence"/>
</dbReference>
<sequence>MAGAVIVAVDEDADALRDVERELRERYASHYRVLCVSSSREARVRLEDLAASGEEVALVLSGQWLSGMTGCELLDRARRLHPHAKRGLLIAWGEWGNRETGEVIFDSIAHGHIDHYLLRPAESPDELFHQAISSLLLEWTEARRTSPYTIYVVGESWSGRAYELRRVLGRCAIPHSFCLADSTEGRARIAQAGRARKLPLVIFPDGTVLTDPSDAELALATGSPVTPERMEFDLVIVGAGPAGLSAAMYGASEGFSTLVLDEGGLGGQATSSSLIRNYLGFPRGISGRRLAQQAYDQAWIFGAKFAFMQGANGLEREYEELVVTLSNGTRVRSPAVLLATGASYHRLGIPAIEALTGAGVFYGGPTSEAPAMSGRDVYVLGGGNSAGQAALYLARYARRVTLVVRGRSLADGMSQYLVSEIEATPGLRVRPGTEIVGGGGDGWLERLVLRDRMTGTEETVDADGLCVMIGARPHTDWLPPQVARDAHGFVLTGADLGEGHRWRAGRDPLLLETSMPGVFAAGDVRHGSVKRVAAAVGEGSVAIQLLHQLFAASALHPHGRPHDPVVTTGR</sequence>
<evidence type="ECO:0000313" key="5">
    <source>
        <dbReference type="EMBL" id="MFD2419827.1"/>
    </source>
</evidence>
<dbReference type="Gene3D" id="3.40.50.2300">
    <property type="match status" value="1"/>
</dbReference>
<dbReference type="InterPro" id="IPR023753">
    <property type="entry name" value="FAD/NAD-binding_dom"/>
</dbReference>
<dbReference type="RefSeq" id="WP_378267857.1">
    <property type="nucleotide sequence ID" value="NZ_JBHUKR010000015.1"/>
</dbReference>
<evidence type="ECO:0000256" key="1">
    <source>
        <dbReference type="ARBA" id="ARBA00022630"/>
    </source>
</evidence>
<dbReference type="SUPFAM" id="SSF52172">
    <property type="entry name" value="CheY-like"/>
    <property type="match status" value="1"/>
</dbReference>
<dbReference type="Pfam" id="PF07992">
    <property type="entry name" value="Pyr_redox_2"/>
    <property type="match status" value="1"/>
</dbReference>
<comment type="catalytic activity">
    <reaction evidence="3">
        <text>[thioredoxin]-dithiol + NADP(+) = [thioredoxin]-disulfide + NADPH + H(+)</text>
        <dbReference type="Rhea" id="RHEA:20345"/>
        <dbReference type="Rhea" id="RHEA-COMP:10698"/>
        <dbReference type="Rhea" id="RHEA-COMP:10700"/>
        <dbReference type="ChEBI" id="CHEBI:15378"/>
        <dbReference type="ChEBI" id="CHEBI:29950"/>
        <dbReference type="ChEBI" id="CHEBI:50058"/>
        <dbReference type="ChEBI" id="CHEBI:57783"/>
        <dbReference type="ChEBI" id="CHEBI:58349"/>
        <dbReference type="EC" id="1.8.1.9"/>
    </reaction>
</comment>
<dbReference type="EMBL" id="JBHUKR010000015">
    <property type="protein sequence ID" value="MFD2419827.1"/>
    <property type="molecule type" value="Genomic_DNA"/>
</dbReference>
<dbReference type="PRINTS" id="PR00368">
    <property type="entry name" value="FADPNR"/>
</dbReference>
<proteinExistence type="predicted"/>
<protein>
    <submittedName>
        <fullName evidence="5">FAD-dependent oxidoreductase</fullName>
    </submittedName>
</protein>
<evidence type="ECO:0000256" key="2">
    <source>
        <dbReference type="ARBA" id="ARBA00023002"/>
    </source>
</evidence>
<name>A0ABW5G182_9PSEU</name>
<evidence type="ECO:0000259" key="4">
    <source>
        <dbReference type="Pfam" id="PF07992"/>
    </source>
</evidence>
<gene>
    <name evidence="5" type="ORF">ACFSXZ_26205</name>
</gene>
<evidence type="ECO:0000313" key="6">
    <source>
        <dbReference type="Proteomes" id="UP001597417"/>
    </source>
</evidence>
<dbReference type="PRINTS" id="PR00469">
    <property type="entry name" value="PNDRDTASEII"/>
</dbReference>
<keyword evidence="1" id="KW-0285">Flavoprotein</keyword>
<organism evidence="5 6">
    <name type="scientific">Amycolatopsis pigmentata</name>
    <dbReference type="NCBI Taxonomy" id="450801"/>
    <lineage>
        <taxon>Bacteria</taxon>
        <taxon>Bacillati</taxon>
        <taxon>Actinomycetota</taxon>
        <taxon>Actinomycetes</taxon>
        <taxon>Pseudonocardiales</taxon>
        <taxon>Pseudonocardiaceae</taxon>
        <taxon>Amycolatopsis</taxon>
    </lineage>
</organism>
<evidence type="ECO:0000256" key="3">
    <source>
        <dbReference type="ARBA" id="ARBA00048132"/>
    </source>
</evidence>
<feature type="domain" description="FAD/NAD(P)-binding" evidence="4">
    <location>
        <begin position="232"/>
        <end position="539"/>
    </location>
</feature>
<accession>A0ABW5G182</accession>